<dbReference type="InterPro" id="IPR036438">
    <property type="entry name" value="Insulin-like_sf"/>
</dbReference>
<dbReference type="SUPFAM" id="SSF56994">
    <property type="entry name" value="Insulin-like"/>
    <property type="match status" value="1"/>
</dbReference>
<accession>A0A454XKF6</accession>
<evidence type="ECO:0000313" key="2">
    <source>
        <dbReference type="Proteomes" id="UP000005239"/>
    </source>
</evidence>
<organism evidence="1 2">
    <name type="scientific">Pristionchus pacificus</name>
    <name type="common">Parasitic nematode worm</name>
    <dbReference type="NCBI Taxonomy" id="54126"/>
    <lineage>
        <taxon>Eukaryota</taxon>
        <taxon>Metazoa</taxon>
        <taxon>Ecdysozoa</taxon>
        <taxon>Nematoda</taxon>
        <taxon>Chromadorea</taxon>
        <taxon>Rhabditida</taxon>
        <taxon>Rhabditina</taxon>
        <taxon>Diplogasteromorpha</taxon>
        <taxon>Diplogasteroidea</taxon>
        <taxon>Neodiplogasteridae</taxon>
        <taxon>Pristionchus</taxon>
    </lineage>
</organism>
<reference evidence="2" key="1">
    <citation type="journal article" date="2008" name="Nat. Genet.">
        <title>The Pristionchus pacificus genome provides a unique perspective on nematode lifestyle and parasitism.</title>
        <authorList>
            <person name="Dieterich C."/>
            <person name="Clifton S.W."/>
            <person name="Schuster L.N."/>
            <person name="Chinwalla A."/>
            <person name="Delehaunty K."/>
            <person name="Dinkelacker I."/>
            <person name="Fulton L."/>
            <person name="Fulton R."/>
            <person name="Godfrey J."/>
            <person name="Minx P."/>
            <person name="Mitreva M."/>
            <person name="Roeseler W."/>
            <person name="Tian H."/>
            <person name="Witte H."/>
            <person name="Yang S.P."/>
            <person name="Wilson R.K."/>
            <person name="Sommer R.J."/>
        </authorList>
    </citation>
    <scope>NUCLEOTIDE SEQUENCE [LARGE SCALE GENOMIC DNA]</scope>
    <source>
        <strain evidence="2">PS312</strain>
    </source>
</reference>
<name>A0A454XKF6_PRIPA</name>
<evidence type="ECO:0000313" key="1">
    <source>
        <dbReference type="EnsemblMetazoa" id="PPA34681.1"/>
    </source>
</evidence>
<accession>A0A8R1YL75</accession>
<reference evidence="1" key="2">
    <citation type="submission" date="2022-06" db="UniProtKB">
        <authorList>
            <consortium name="EnsemblMetazoa"/>
        </authorList>
    </citation>
    <scope>IDENTIFICATION</scope>
    <source>
        <strain evidence="1">PS312</strain>
    </source>
</reference>
<dbReference type="Gene3D" id="1.10.100.10">
    <property type="entry name" value="Insulin-like"/>
    <property type="match status" value="1"/>
</dbReference>
<protein>
    <submittedName>
        <fullName evidence="1">Uncharacterized protein</fullName>
    </submittedName>
</protein>
<keyword evidence="2" id="KW-1185">Reference proteome</keyword>
<dbReference type="EnsemblMetazoa" id="PPA34681.1">
    <property type="protein sequence ID" value="PPA34681.1"/>
    <property type="gene ID" value="WBGene00273050"/>
</dbReference>
<gene>
    <name evidence="1" type="primary">WBGene00273050</name>
</gene>
<proteinExistence type="predicted"/>
<sequence>MRGLELACLLAFAALALSSPLHNGVAHKRYVPRIASEVEIAELRELIKSGLEENSKLKVCGNRLFQLIRAFSEVPCTHEPAAFEIPDSFSLTDKCCYNECTYGELKNYLCMIYS</sequence>
<dbReference type="AlphaFoldDB" id="A0A454XKF6"/>
<dbReference type="Proteomes" id="UP000005239">
    <property type="component" value="Unassembled WGS sequence"/>
</dbReference>